<evidence type="ECO:0000313" key="3">
    <source>
        <dbReference type="Proteomes" id="UP000006001"/>
    </source>
</evidence>
<protein>
    <submittedName>
        <fullName evidence="2">Uncharacterized protein</fullName>
    </submittedName>
</protein>
<dbReference type="Proteomes" id="UP000006001">
    <property type="component" value="Unassembled WGS sequence"/>
</dbReference>
<keyword evidence="3" id="KW-1185">Reference proteome</keyword>
<name>D0WJB6_SLAES</name>
<comment type="caution">
    <text evidence="2">The sequence shown here is derived from an EMBL/GenBank/DDBJ whole genome shotgun (WGS) entry which is preliminary data.</text>
</comment>
<evidence type="ECO:0000313" key="2">
    <source>
        <dbReference type="EMBL" id="EEZ60464.1"/>
    </source>
</evidence>
<reference evidence="2" key="1">
    <citation type="submission" date="2009-10" db="EMBL/GenBank/DDBJ databases">
        <authorList>
            <person name="Weinstock G."/>
            <person name="Sodergren E."/>
            <person name="Clifton S."/>
            <person name="Fulton L."/>
            <person name="Fulton B."/>
            <person name="Courtney L."/>
            <person name="Fronick C."/>
            <person name="Harrison M."/>
            <person name="Strong C."/>
            <person name="Farmer C."/>
            <person name="Delahaunty K."/>
            <person name="Markovic C."/>
            <person name="Hall O."/>
            <person name="Minx P."/>
            <person name="Tomlinson C."/>
            <person name="Mitreva M."/>
            <person name="Nelson J."/>
            <person name="Hou S."/>
            <person name="Wollam A."/>
            <person name="Pepin K.H."/>
            <person name="Johnson M."/>
            <person name="Bhonagiri V."/>
            <person name="Nash W.E."/>
            <person name="Warren W."/>
            <person name="Chinwalla A."/>
            <person name="Mardis E.R."/>
            <person name="Wilson R.K."/>
        </authorList>
    </citation>
    <scope>NUCLEOTIDE SEQUENCE [LARGE SCALE GENOMIC DNA]</scope>
    <source>
        <strain evidence="2">ATCC 700122</strain>
    </source>
</reference>
<sequence length="43" mass="4884">MQRRPARRAGKTDMDTQGARPETPAAPPLHLHLCMRFARTIRA</sequence>
<dbReference type="AlphaFoldDB" id="D0WJB6"/>
<evidence type="ECO:0000256" key="1">
    <source>
        <dbReference type="SAM" id="MobiDB-lite"/>
    </source>
</evidence>
<feature type="region of interest" description="Disordered" evidence="1">
    <location>
        <begin position="1"/>
        <end position="27"/>
    </location>
</feature>
<dbReference type="EMBL" id="ACUX02000019">
    <property type="protein sequence ID" value="EEZ60464.1"/>
    <property type="molecule type" value="Genomic_DNA"/>
</dbReference>
<proteinExistence type="predicted"/>
<accession>D0WJB6</accession>
<organism evidence="2 3">
    <name type="scientific">Slackia exigua (strain ATCC 700122 / DSM 15923 / CIP 105133 / JCM 11022 / KCTC 5966 / S-7)</name>
    <dbReference type="NCBI Taxonomy" id="649764"/>
    <lineage>
        <taxon>Bacteria</taxon>
        <taxon>Bacillati</taxon>
        <taxon>Actinomycetota</taxon>
        <taxon>Coriobacteriia</taxon>
        <taxon>Eggerthellales</taxon>
        <taxon>Eggerthellaceae</taxon>
        <taxon>Slackia</taxon>
    </lineage>
</organism>
<gene>
    <name evidence="2" type="ORF">HMPREF0762_01943</name>
</gene>
<dbReference type="HOGENOM" id="CLU_3239706_0_0_11"/>